<reference evidence="1 2" key="1">
    <citation type="journal article" date="2021" name="BMC Genomics">
        <title>Datura genome reveals duplications of psychoactive alkaloid biosynthetic genes and high mutation rate following tissue culture.</title>
        <authorList>
            <person name="Rajewski A."/>
            <person name="Carter-House D."/>
            <person name="Stajich J."/>
            <person name="Litt A."/>
        </authorList>
    </citation>
    <scope>NUCLEOTIDE SEQUENCE [LARGE SCALE GENOMIC DNA]</scope>
    <source>
        <strain evidence="1">AR-01</strain>
    </source>
</reference>
<keyword evidence="2" id="KW-1185">Reference proteome</keyword>
<gene>
    <name evidence="1" type="ORF">HAX54_000977</name>
</gene>
<accession>A0ABS8WUY7</accession>
<evidence type="ECO:0008006" key="3">
    <source>
        <dbReference type="Google" id="ProtNLM"/>
    </source>
</evidence>
<comment type="caution">
    <text evidence="1">The sequence shown here is derived from an EMBL/GenBank/DDBJ whole genome shotgun (WGS) entry which is preliminary data.</text>
</comment>
<protein>
    <recommendedName>
        <fullName evidence="3">Retrotransposon gag domain-containing protein</fullName>
    </recommendedName>
</protein>
<evidence type="ECO:0000313" key="1">
    <source>
        <dbReference type="EMBL" id="MCE3215137.1"/>
    </source>
</evidence>
<evidence type="ECO:0000313" key="2">
    <source>
        <dbReference type="Proteomes" id="UP000823775"/>
    </source>
</evidence>
<dbReference type="EMBL" id="JACEIK010010354">
    <property type="protein sequence ID" value="MCE3215137.1"/>
    <property type="molecule type" value="Genomic_DNA"/>
</dbReference>
<dbReference type="Proteomes" id="UP000823775">
    <property type="component" value="Unassembled WGS sequence"/>
</dbReference>
<name>A0ABS8WUY7_DATST</name>
<sequence>MAALPPREIDNVFAEMNNDIDYTSTIVPPRVNAPTLKIDRSICTMLKAKSQFYNFTYQDPHQHLKNSWRQLPGEKLFEAWERFKQYVIISPTHGFSKNILLEKFYIDLDPLTQLVENNMAGGCFMDKTYDYITITLETITKHN</sequence>
<organism evidence="1 2">
    <name type="scientific">Datura stramonium</name>
    <name type="common">Jimsonweed</name>
    <name type="synonym">Common thornapple</name>
    <dbReference type="NCBI Taxonomy" id="4076"/>
    <lineage>
        <taxon>Eukaryota</taxon>
        <taxon>Viridiplantae</taxon>
        <taxon>Streptophyta</taxon>
        <taxon>Embryophyta</taxon>
        <taxon>Tracheophyta</taxon>
        <taxon>Spermatophyta</taxon>
        <taxon>Magnoliopsida</taxon>
        <taxon>eudicotyledons</taxon>
        <taxon>Gunneridae</taxon>
        <taxon>Pentapetalae</taxon>
        <taxon>asterids</taxon>
        <taxon>lamiids</taxon>
        <taxon>Solanales</taxon>
        <taxon>Solanaceae</taxon>
        <taxon>Solanoideae</taxon>
        <taxon>Datureae</taxon>
        <taxon>Datura</taxon>
    </lineage>
</organism>
<proteinExistence type="predicted"/>